<feature type="transmembrane region" description="Helical" evidence="1">
    <location>
        <begin position="279"/>
        <end position="305"/>
    </location>
</feature>
<dbReference type="GO" id="GO:0016020">
    <property type="term" value="C:membrane"/>
    <property type="evidence" value="ECO:0007669"/>
    <property type="project" value="TreeGrafter"/>
</dbReference>
<comment type="caution">
    <text evidence="3">The sequence shown here is derived from an EMBL/GenBank/DDBJ whole genome shotgun (WGS) entry which is preliminary data.</text>
</comment>
<gene>
    <name evidence="3" type="ORF">PMAYCL1PPCAC_16561</name>
</gene>
<dbReference type="Proteomes" id="UP001328107">
    <property type="component" value="Unassembled WGS sequence"/>
</dbReference>
<feature type="transmembrane region" description="Helical" evidence="1">
    <location>
        <begin position="135"/>
        <end position="157"/>
    </location>
</feature>
<feature type="transmembrane region" description="Helical" evidence="1">
    <location>
        <begin position="358"/>
        <end position="379"/>
    </location>
</feature>
<keyword evidence="1" id="KW-0472">Membrane</keyword>
<evidence type="ECO:0000313" key="3">
    <source>
        <dbReference type="EMBL" id="GMR46366.1"/>
    </source>
</evidence>
<sequence>MSASRMKRPDIQTLRALAISAVLAFHLRPDLFPLGYLGVDVFFVISGYLMAMMLHRVEKLTAKEVFGFYWRRISRIIPLYAVVICAVVIVARFILAPIDYARLAVDTRWSLAFAANSQQFIDSTDYWTEVNESPILLHMWSLGAEVQYYLIVPLLALLQRYFKRHNQEFEYLGFMAFGAPGSFLSFSLSSTNAAFLFMPNRIWQFSVGSIAYAIFRAQDEEHGDGKGSIEFSRCHVIFLHVTARIKSIVFIVLLCICCAPFQVSICLPVQDFEMLKWRFVCLQVVPVFLFRVFVNLGNASYSLYLVHWPVITLYKYACDMKILDFAGVSFCLLTSVCISIFAYRFIELNLASASRIMIVIAVTSLYAVIFVVTSFELSAHLT</sequence>
<feature type="domain" description="Acyltransferase 3" evidence="2">
    <location>
        <begin position="10"/>
        <end position="343"/>
    </location>
</feature>
<protein>
    <recommendedName>
        <fullName evidence="2">Acyltransferase 3 domain-containing protein</fullName>
    </recommendedName>
</protein>
<dbReference type="InterPro" id="IPR002656">
    <property type="entry name" value="Acyl_transf_3_dom"/>
</dbReference>
<evidence type="ECO:0000259" key="2">
    <source>
        <dbReference type="Pfam" id="PF01757"/>
    </source>
</evidence>
<name>A0AAN5HZZ0_9BILA</name>
<feature type="transmembrane region" description="Helical" evidence="1">
    <location>
        <begin position="34"/>
        <end position="55"/>
    </location>
</feature>
<organism evidence="3 4">
    <name type="scientific">Pristionchus mayeri</name>
    <dbReference type="NCBI Taxonomy" id="1317129"/>
    <lineage>
        <taxon>Eukaryota</taxon>
        <taxon>Metazoa</taxon>
        <taxon>Ecdysozoa</taxon>
        <taxon>Nematoda</taxon>
        <taxon>Chromadorea</taxon>
        <taxon>Rhabditida</taxon>
        <taxon>Rhabditina</taxon>
        <taxon>Diplogasteromorpha</taxon>
        <taxon>Diplogasteroidea</taxon>
        <taxon>Neodiplogasteridae</taxon>
        <taxon>Pristionchus</taxon>
    </lineage>
</organism>
<keyword evidence="4" id="KW-1185">Reference proteome</keyword>
<feature type="transmembrane region" description="Helical" evidence="1">
    <location>
        <begin position="169"/>
        <end position="188"/>
    </location>
</feature>
<dbReference type="GO" id="GO:0000271">
    <property type="term" value="P:polysaccharide biosynthetic process"/>
    <property type="evidence" value="ECO:0007669"/>
    <property type="project" value="TreeGrafter"/>
</dbReference>
<accession>A0AAN5HZZ0</accession>
<feature type="transmembrane region" description="Helical" evidence="1">
    <location>
        <begin position="325"/>
        <end position="346"/>
    </location>
</feature>
<dbReference type="PANTHER" id="PTHR23028:SF53">
    <property type="entry name" value="ACYL_TRANSF_3 DOMAIN-CONTAINING PROTEIN"/>
    <property type="match status" value="1"/>
</dbReference>
<keyword evidence="1" id="KW-0812">Transmembrane</keyword>
<keyword evidence="1" id="KW-1133">Transmembrane helix</keyword>
<feature type="transmembrane region" description="Helical" evidence="1">
    <location>
        <begin position="248"/>
        <end position="267"/>
    </location>
</feature>
<dbReference type="InterPro" id="IPR050879">
    <property type="entry name" value="Acyltransferase_3"/>
</dbReference>
<dbReference type="GO" id="GO:0016747">
    <property type="term" value="F:acyltransferase activity, transferring groups other than amino-acyl groups"/>
    <property type="evidence" value="ECO:0007669"/>
    <property type="project" value="InterPro"/>
</dbReference>
<reference evidence="4" key="1">
    <citation type="submission" date="2022-10" db="EMBL/GenBank/DDBJ databases">
        <title>Genome assembly of Pristionchus species.</title>
        <authorList>
            <person name="Yoshida K."/>
            <person name="Sommer R.J."/>
        </authorList>
    </citation>
    <scope>NUCLEOTIDE SEQUENCE [LARGE SCALE GENOMIC DNA]</scope>
    <source>
        <strain evidence="4">RS5460</strain>
    </source>
</reference>
<proteinExistence type="predicted"/>
<dbReference type="Pfam" id="PF01757">
    <property type="entry name" value="Acyl_transf_3"/>
    <property type="match status" value="1"/>
</dbReference>
<feature type="transmembrane region" description="Helical" evidence="1">
    <location>
        <begin position="76"/>
        <end position="95"/>
    </location>
</feature>
<feature type="non-terminal residue" evidence="3">
    <location>
        <position position="382"/>
    </location>
</feature>
<dbReference type="EMBL" id="BTRK01000004">
    <property type="protein sequence ID" value="GMR46366.1"/>
    <property type="molecule type" value="Genomic_DNA"/>
</dbReference>
<dbReference type="PANTHER" id="PTHR23028">
    <property type="entry name" value="ACETYLTRANSFERASE"/>
    <property type="match status" value="1"/>
</dbReference>
<dbReference type="AlphaFoldDB" id="A0AAN5HZZ0"/>
<evidence type="ECO:0000256" key="1">
    <source>
        <dbReference type="SAM" id="Phobius"/>
    </source>
</evidence>
<evidence type="ECO:0000313" key="4">
    <source>
        <dbReference type="Proteomes" id="UP001328107"/>
    </source>
</evidence>